<sequence length="46" mass="5299">MGMKPVGSDTRYTKARLPIYFNLTEMHFITFTDFGHECGPIFNVSK</sequence>
<evidence type="ECO:0000313" key="1">
    <source>
        <dbReference type="EMBL" id="KGH08217.1"/>
    </source>
</evidence>
<comment type="caution">
    <text evidence="1">The sequence shown here is derived from an EMBL/GenBank/DDBJ whole genome shotgun (WGS) entry which is preliminary data.</text>
</comment>
<name>A0A0E3CEE5_9BURK</name>
<dbReference type="EMBL" id="AWTP01000125">
    <property type="protein sequence ID" value="KGH08217.1"/>
    <property type="molecule type" value="Genomic_DNA"/>
</dbReference>
<dbReference type="Proteomes" id="UP000029549">
    <property type="component" value="Unassembled WGS sequence"/>
</dbReference>
<keyword evidence="2" id="KW-1185">Reference proteome</keyword>
<reference evidence="1 2" key="1">
    <citation type="submission" date="2013-09" db="EMBL/GenBank/DDBJ databases">
        <title>High correlation between genotypes and phenotypes of environmental bacteria Comamonas testosteroni strains.</title>
        <authorList>
            <person name="Liu L."/>
            <person name="Zhu W."/>
            <person name="Xia X."/>
            <person name="Xu B."/>
            <person name="Luo M."/>
            <person name="Wang G."/>
        </authorList>
    </citation>
    <scope>NUCLEOTIDE SEQUENCE [LARGE SCALE GENOMIC DNA]</scope>
    <source>
        <strain evidence="1 2">DF2</strain>
    </source>
</reference>
<proteinExistence type="predicted"/>
<dbReference type="AlphaFoldDB" id="A0A0E3CEE5"/>
<protein>
    <submittedName>
        <fullName evidence="1">Uncharacterized protein</fullName>
    </submittedName>
</protein>
<accession>A0A0E3CEE5</accession>
<gene>
    <name evidence="1" type="ORF">P608_18530</name>
</gene>
<evidence type="ECO:0000313" key="2">
    <source>
        <dbReference type="Proteomes" id="UP000029549"/>
    </source>
</evidence>
<organism evidence="1 2">
    <name type="scientific">Comamonas thiooxydans</name>
    <dbReference type="NCBI Taxonomy" id="363952"/>
    <lineage>
        <taxon>Bacteria</taxon>
        <taxon>Pseudomonadati</taxon>
        <taxon>Pseudomonadota</taxon>
        <taxon>Betaproteobacteria</taxon>
        <taxon>Burkholderiales</taxon>
        <taxon>Comamonadaceae</taxon>
        <taxon>Comamonas</taxon>
    </lineage>
</organism>